<evidence type="ECO:0000313" key="2">
    <source>
        <dbReference type="Proteomes" id="UP000814033"/>
    </source>
</evidence>
<reference evidence="1" key="1">
    <citation type="submission" date="2021-02" db="EMBL/GenBank/DDBJ databases">
        <authorList>
            <consortium name="DOE Joint Genome Institute"/>
            <person name="Ahrendt S."/>
            <person name="Looney B.P."/>
            <person name="Miyauchi S."/>
            <person name="Morin E."/>
            <person name="Drula E."/>
            <person name="Courty P.E."/>
            <person name="Chicoki N."/>
            <person name="Fauchery L."/>
            <person name="Kohler A."/>
            <person name="Kuo A."/>
            <person name="Labutti K."/>
            <person name="Pangilinan J."/>
            <person name="Lipzen A."/>
            <person name="Riley R."/>
            <person name="Andreopoulos W."/>
            <person name="He G."/>
            <person name="Johnson J."/>
            <person name="Barry K.W."/>
            <person name="Grigoriev I.V."/>
            <person name="Nagy L."/>
            <person name="Hibbett D."/>
            <person name="Henrissat B."/>
            <person name="Matheny P.B."/>
            <person name="Labbe J."/>
            <person name="Martin F."/>
        </authorList>
    </citation>
    <scope>NUCLEOTIDE SEQUENCE</scope>
    <source>
        <strain evidence="1">FP105234-sp</strain>
    </source>
</reference>
<dbReference type="EMBL" id="MU275859">
    <property type="protein sequence ID" value="KAI0050648.1"/>
    <property type="molecule type" value="Genomic_DNA"/>
</dbReference>
<reference evidence="1" key="2">
    <citation type="journal article" date="2022" name="New Phytol.">
        <title>Evolutionary transition to the ectomycorrhizal habit in the genomes of a hyperdiverse lineage of mushroom-forming fungi.</title>
        <authorList>
            <person name="Looney B."/>
            <person name="Miyauchi S."/>
            <person name="Morin E."/>
            <person name="Drula E."/>
            <person name="Courty P.E."/>
            <person name="Kohler A."/>
            <person name="Kuo A."/>
            <person name="LaButti K."/>
            <person name="Pangilinan J."/>
            <person name="Lipzen A."/>
            <person name="Riley R."/>
            <person name="Andreopoulos W."/>
            <person name="He G."/>
            <person name="Johnson J."/>
            <person name="Nolan M."/>
            <person name="Tritt A."/>
            <person name="Barry K.W."/>
            <person name="Grigoriev I.V."/>
            <person name="Nagy L.G."/>
            <person name="Hibbett D."/>
            <person name="Henrissat B."/>
            <person name="Matheny P.B."/>
            <person name="Labbe J."/>
            <person name="Martin F.M."/>
        </authorList>
    </citation>
    <scope>NUCLEOTIDE SEQUENCE</scope>
    <source>
        <strain evidence="1">FP105234-sp</strain>
    </source>
</reference>
<name>A0ACB8S4D0_9AGAM</name>
<comment type="caution">
    <text evidence="1">The sequence shown here is derived from an EMBL/GenBank/DDBJ whole genome shotgun (WGS) entry which is preliminary data.</text>
</comment>
<gene>
    <name evidence="1" type="ORF">FA95DRAFT_1603291</name>
</gene>
<organism evidence="1 2">
    <name type="scientific">Auriscalpium vulgare</name>
    <dbReference type="NCBI Taxonomy" id="40419"/>
    <lineage>
        <taxon>Eukaryota</taxon>
        <taxon>Fungi</taxon>
        <taxon>Dikarya</taxon>
        <taxon>Basidiomycota</taxon>
        <taxon>Agaricomycotina</taxon>
        <taxon>Agaricomycetes</taxon>
        <taxon>Russulales</taxon>
        <taxon>Auriscalpiaceae</taxon>
        <taxon>Auriscalpium</taxon>
    </lineage>
</organism>
<evidence type="ECO:0000313" key="1">
    <source>
        <dbReference type="EMBL" id="KAI0050648.1"/>
    </source>
</evidence>
<accession>A0ACB8S4D0</accession>
<sequence>MAAPSIDVQKQRYAQELAAYTLRQWTAARQSLEQKDAAPAAQPPARSRSPSRIRNVISSLAHLRL</sequence>
<protein>
    <submittedName>
        <fullName evidence="1">Uncharacterized protein</fullName>
    </submittedName>
</protein>
<keyword evidence="2" id="KW-1185">Reference proteome</keyword>
<dbReference type="Proteomes" id="UP000814033">
    <property type="component" value="Unassembled WGS sequence"/>
</dbReference>
<proteinExistence type="predicted"/>